<dbReference type="InParanoid" id="A0A409XDJ5"/>
<evidence type="ECO:0000313" key="2">
    <source>
        <dbReference type="EMBL" id="PPQ88852.1"/>
    </source>
</evidence>
<organism evidence="2 3">
    <name type="scientific">Psilocybe cyanescens</name>
    <dbReference type="NCBI Taxonomy" id="93625"/>
    <lineage>
        <taxon>Eukaryota</taxon>
        <taxon>Fungi</taxon>
        <taxon>Dikarya</taxon>
        <taxon>Basidiomycota</taxon>
        <taxon>Agaricomycotina</taxon>
        <taxon>Agaricomycetes</taxon>
        <taxon>Agaricomycetidae</taxon>
        <taxon>Agaricales</taxon>
        <taxon>Agaricineae</taxon>
        <taxon>Strophariaceae</taxon>
        <taxon>Psilocybe</taxon>
    </lineage>
</organism>
<keyword evidence="1" id="KW-0732">Signal</keyword>
<evidence type="ECO:0000313" key="3">
    <source>
        <dbReference type="Proteomes" id="UP000283269"/>
    </source>
</evidence>
<dbReference type="Proteomes" id="UP000283269">
    <property type="component" value="Unassembled WGS sequence"/>
</dbReference>
<evidence type="ECO:0000256" key="1">
    <source>
        <dbReference type="SAM" id="SignalP"/>
    </source>
</evidence>
<sequence length="152" mass="16086">MTTICTVCIVLLAALLTQAVPSPAQPSSVPSCAYTCPTTDVAGNMIASSSNGIGYIECVYNDAEGSDGAGTCQYNIAGSEYIGVVTADNDGGLCEKYAAWTCTSKRRDVLPRSPSLPVLAARAPRPDMMKVMAQLRKRKLLSESPRMLVHPI</sequence>
<dbReference type="EMBL" id="NHYD01002001">
    <property type="protein sequence ID" value="PPQ88852.1"/>
    <property type="molecule type" value="Genomic_DNA"/>
</dbReference>
<accession>A0A409XDJ5</accession>
<reference evidence="2 3" key="1">
    <citation type="journal article" date="2018" name="Evol. Lett.">
        <title>Horizontal gene cluster transfer increased hallucinogenic mushroom diversity.</title>
        <authorList>
            <person name="Reynolds H.T."/>
            <person name="Vijayakumar V."/>
            <person name="Gluck-Thaler E."/>
            <person name="Korotkin H.B."/>
            <person name="Matheny P.B."/>
            <person name="Slot J.C."/>
        </authorList>
    </citation>
    <scope>NUCLEOTIDE SEQUENCE [LARGE SCALE GENOMIC DNA]</scope>
    <source>
        <strain evidence="2 3">2631</strain>
    </source>
</reference>
<proteinExistence type="predicted"/>
<dbReference type="OrthoDB" id="10377884at2759"/>
<dbReference type="AlphaFoldDB" id="A0A409XDJ5"/>
<protein>
    <submittedName>
        <fullName evidence="2">Uncharacterized protein</fullName>
    </submittedName>
</protein>
<feature type="chain" id="PRO_5019532073" evidence="1">
    <location>
        <begin position="20"/>
        <end position="152"/>
    </location>
</feature>
<feature type="signal peptide" evidence="1">
    <location>
        <begin position="1"/>
        <end position="19"/>
    </location>
</feature>
<keyword evidence="3" id="KW-1185">Reference proteome</keyword>
<comment type="caution">
    <text evidence="2">The sequence shown here is derived from an EMBL/GenBank/DDBJ whole genome shotgun (WGS) entry which is preliminary data.</text>
</comment>
<gene>
    <name evidence="2" type="ORF">CVT25_009593</name>
</gene>
<name>A0A409XDJ5_PSICY</name>